<dbReference type="Proteomes" id="UP000327044">
    <property type="component" value="Unassembled WGS sequence"/>
</dbReference>
<evidence type="ECO:0000256" key="1">
    <source>
        <dbReference type="ARBA" id="ARBA00004613"/>
    </source>
</evidence>
<organism evidence="6 7">
    <name type="scientific">Photinus pyralis</name>
    <name type="common">Common eastern firefly</name>
    <name type="synonym">Lampyris pyralis</name>
    <dbReference type="NCBI Taxonomy" id="7054"/>
    <lineage>
        <taxon>Eukaryota</taxon>
        <taxon>Metazoa</taxon>
        <taxon>Ecdysozoa</taxon>
        <taxon>Arthropoda</taxon>
        <taxon>Hexapoda</taxon>
        <taxon>Insecta</taxon>
        <taxon>Pterygota</taxon>
        <taxon>Neoptera</taxon>
        <taxon>Endopterygota</taxon>
        <taxon>Coleoptera</taxon>
        <taxon>Polyphaga</taxon>
        <taxon>Elateriformia</taxon>
        <taxon>Elateroidea</taxon>
        <taxon>Lampyridae</taxon>
        <taxon>Lampyrinae</taxon>
        <taxon>Photinus</taxon>
    </lineage>
</organism>
<proteinExistence type="inferred from homology"/>
<evidence type="ECO:0000313" key="6">
    <source>
        <dbReference type="EMBL" id="KAB0797001.1"/>
    </source>
</evidence>
<comment type="similarity">
    <text evidence="2">Belongs to the PBP/GOBP family.</text>
</comment>
<dbReference type="InterPro" id="IPR036728">
    <property type="entry name" value="PBP_GOBP_sf"/>
</dbReference>
<evidence type="ECO:0000256" key="5">
    <source>
        <dbReference type="SAM" id="SignalP"/>
    </source>
</evidence>
<evidence type="ECO:0000256" key="4">
    <source>
        <dbReference type="ARBA" id="ARBA00022729"/>
    </source>
</evidence>
<evidence type="ECO:0000313" key="7">
    <source>
        <dbReference type="Proteomes" id="UP000327044"/>
    </source>
</evidence>
<dbReference type="EMBL" id="VVIM01000007">
    <property type="protein sequence ID" value="KAB0797001.1"/>
    <property type="molecule type" value="Genomic_DNA"/>
</dbReference>
<keyword evidence="7" id="KW-1185">Reference proteome</keyword>
<dbReference type="GO" id="GO:0005615">
    <property type="term" value="C:extracellular space"/>
    <property type="evidence" value="ECO:0007669"/>
    <property type="project" value="TreeGrafter"/>
</dbReference>
<dbReference type="OrthoDB" id="6601693at2759"/>
<comment type="caution">
    <text evidence="6">The sequence shown here is derived from an EMBL/GenBank/DDBJ whole genome shotgun (WGS) entry which is preliminary data.</text>
</comment>
<dbReference type="SUPFAM" id="SSF47565">
    <property type="entry name" value="Insect pheromone/odorant-binding proteins"/>
    <property type="match status" value="1"/>
</dbReference>
<feature type="signal peptide" evidence="5">
    <location>
        <begin position="1"/>
        <end position="17"/>
    </location>
</feature>
<comment type="subcellular location">
    <subcellularLocation>
        <location evidence="1">Secreted</location>
    </subcellularLocation>
</comment>
<dbReference type="FunCoup" id="A0A5N4AI60">
    <property type="interactions" value="1"/>
</dbReference>
<protein>
    <submittedName>
        <fullName evidence="6">Uncharacterized protein</fullName>
    </submittedName>
</protein>
<dbReference type="Pfam" id="PF01395">
    <property type="entry name" value="PBP_GOBP"/>
    <property type="match status" value="1"/>
</dbReference>
<dbReference type="Gene3D" id="1.10.238.20">
    <property type="entry name" value="Pheromone/general odorant binding protein domain"/>
    <property type="match status" value="1"/>
</dbReference>
<evidence type="ECO:0000256" key="3">
    <source>
        <dbReference type="ARBA" id="ARBA00022525"/>
    </source>
</evidence>
<feature type="chain" id="PRO_5024394204" evidence="5">
    <location>
        <begin position="18"/>
        <end position="138"/>
    </location>
</feature>
<dbReference type="AlphaFoldDB" id="A0A5N4AI60"/>
<accession>A0A5N4AI60</accession>
<dbReference type="GO" id="GO:0005549">
    <property type="term" value="F:odorant binding"/>
    <property type="evidence" value="ECO:0007669"/>
    <property type="project" value="InterPro"/>
</dbReference>
<keyword evidence="4 5" id="KW-0732">Signal</keyword>
<dbReference type="PANTHER" id="PTHR11857:SF43">
    <property type="entry name" value="GEO07291P1-RELATED"/>
    <property type="match status" value="1"/>
</dbReference>
<keyword evidence="3" id="KW-0964">Secreted</keyword>
<dbReference type="PANTHER" id="PTHR11857">
    <property type="entry name" value="ODORANT BINDING PROTEIN-RELATED"/>
    <property type="match status" value="1"/>
</dbReference>
<reference evidence="6 7" key="1">
    <citation type="journal article" date="2018" name="Elife">
        <title>Firefly genomes illuminate parallel origins of bioluminescence in beetles.</title>
        <authorList>
            <person name="Fallon T.R."/>
            <person name="Lower S.E."/>
            <person name="Chang C.H."/>
            <person name="Bessho-Uehara M."/>
            <person name="Martin G.J."/>
            <person name="Bewick A.J."/>
            <person name="Behringer M."/>
            <person name="Debat H.J."/>
            <person name="Wong I."/>
            <person name="Day J.C."/>
            <person name="Suvorov A."/>
            <person name="Silva C.J."/>
            <person name="Stanger-Hall K.F."/>
            <person name="Hall D.W."/>
            <person name="Schmitz R.J."/>
            <person name="Nelson D.R."/>
            <person name="Lewis S.M."/>
            <person name="Shigenobu S."/>
            <person name="Bybee S.M."/>
            <person name="Larracuente A.M."/>
            <person name="Oba Y."/>
            <person name="Weng J.K."/>
        </authorList>
    </citation>
    <scope>NUCLEOTIDE SEQUENCE [LARGE SCALE GENOMIC DNA]</scope>
    <source>
        <strain evidence="6">1611_PpyrPB1</strain>
        <tissue evidence="6">Whole body</tissue>
    </source>
</reference>
<dbReference type="CDD" id="cd23992">
    <property type="entry name" value="PBP_GOBP"/>
    <property type="match status" value="1"/>
</dbReference>
<name>A0A5N4AI60_PHOPY</name>
<dbReference type="InterPro" id="IPR006170">
    <property type="entry name" value="PBP/GOBP"/>
</dbReference>
<dbReference type="InParanoid" id="A0A5N4AI60"/>
<evidence type="ECO:0000256" key="2">
    <source>
        <dbReference type="ARBA" id="ARBA00008098"/>
    </source>
</evidence>
<dbReference type="GO" id="GO:0007608">
    <property type="term" value="P:sensory perception of smell"/>
    <property type="evidence" value="ECO:0007669"/>
    <property type="project" value="TreeGrafter"/>
</dbReference>
<gene>
    <name evidence="6" type="ORF">PPYR_11062</name>
</gene>
<sequence>MKTIGLLLLYFAVYATAVKVVPKYIRVAWYRSALPFADECICRTGVLARYATNVFLNADYPSDSCLKCYVRCIYIRLHYMNSSNGTWNADEISRTMKGMTPKITENCIKRTRNIVDDCEKAFQLFLCAVYALQKVVKG</sequence>